<dbReference type="Proteomes" id="UP000594535">
    <property type="component" value="Chromosome"/>
</dbReference>
<proteinExistence type="predicted"/>
<dbReference type="Gene3D" id="1.10.10.10">
    <property type="entry name" value="Winged helix-like DNA-binding domain superfamily/Winged helix DNA-binding domain"/>
    <property type="match status" value="1"/>
</dbReference>
<organism evidence="1 2">
    <name type="scientific">Campylobacter concisus</name>
    <dbReference type="NCBI Taxonomy" id="199"/>
    <lineage>
        <taxon>Bacteria</taxon>
        <taxon>Pseudomonadati</taxon>
        <taxon>Campylobacterota</taxon>
        <taxon>Epsilonproteobacteria</taxon>
        <taxon>Campylobacterales</taxon>
        <taxon>Campylobacteraceae</taxon>
        <taxon>Campylobacter</taxon>
    </lineage>
</organism>
<dbReference type="EMBL" id="CP049232">
    <property type="protein sequence ID" value="QPI07495.1"/>
    <property type="molecule type" value="Genomic_DNA"/>
</dbReference>
<gene>
    <name evidence="1" type="ORF">G5B96_09270</name>
</gene>
<evidence type="ECO:0000313" key="2">
    <source>
        <dbReference type="Proteomes" id="UP000594535"/>
    </source>
</evidence>
<reference evidence="1 2" key="1">
    <citation type="journal article" date="2020" name="Microb. Genom.">
        <title>Analysis of complete Campylobacter concisus genomes identifies genomospecies features, secretion systems and novel plasmids and their association with severe ulcerative colitis.</title>
        <authorList>
            <person name="Liu F."/>
            <person name="Chen S."/>
            <person name="Luu L.D.W."/>
            <person name="Lee S.A."/>
            <person name="Tay A.C.Y."/>
            <person name="Wu R."/>
            <person name="Riordan S.M."/>
            <person name="Lan R."/>
            <person name="Liu L."/>
            <person name="Zhang L."/>
        </authorList>
    </citation>
    <scope>NUCLEOTIDE SEQUENCE [LARGE SCALE GENOMIC DNA]</scope>
    <source>
        <strain evidence="1 2">H9O-S2</strain>
    </source>
</reference>
<evidence type="ECO:0008006" key="3">
    <source>
        <dbReference type="Google" id="ProtNLM"/>
    </source>
</evidence>
<dbReference type="RefSeq" id="WP_196088709.1">
    <property type="nucleotide sequence ID" value="NZ_CP049232.1"/>
</dbReference>
<dbReference type="InterPro" id="IPR036388">
    <property type="entry name" value="WH-like_DNA-bd_sf"/>
</dbReference>
<dbReference type="InterPro" id="IPR016032">
    <property type="entry name" value="Sig_transdc_resp-reg_C-effctor"/>
</dbReference>
<dbReference type="AlphaFoldDB" id="A0A7S9X7L6"/>
<dbReference type="GO" id="GO:0006355">
    <property type="term" value="P:regulation of DNA-templated transcription"/>
    <property type="evidence" value="ECO:0007669"/>
    <property type="project" value="InterPro"/>
</dbReference>
<dbReference type="SUPFAM" id="SSF46894">
    <property type="entry name" value="C-terminal effector domain of the bipartite response regulators"/>
    <property type="match status" value="1"/>
</dbReference>
<accession>A0A7S9X7L6</accession>
<dbReference type="GO" id="GO:0003677">
    <property type="term" value="F:DNA binding"/>
    <property type="evidence" value="ECO:0007669"/>
    <property type="project" value="InterPro"/>
</dbReference>
<sequence>MRNILEKLNIAVILKDKKTEKLVIDKRKYFNNIYIWNTKNFVSSFCNCCTRIDAIILDLDTFYESSELIEFEKILALSEHQHFIFLAKNRRIYLKMLSNFNGGDSIILFKPIKLAAILDNLKILVPMPEINLVKITKSLSVDIQNETIYLNNEAIFLPKKLHKLALLLSSNLEQLIPFEEIDDIVFDGGAESNAVISNLVGTLKNRLTLNIKNIRSRGYVLYKDT</sequence>
<name>A0A7S9X7L6_9BACT</name>
<evidence type="ECO:0000313" key="1">
    <source>
        <dbReference type="EMBL" id="QPI07495.1"/>
    </source>
</evidence>
<protein>
    <recommendedName>
        <fullName evidence="3">OmpR/PhoB-type domain-containing protein</fullName>
    </recommendedName>
</protein>